<reference evidence="7" key="2">
    <citation type="submission" date="2007-04" db="EMBL/GenBank/DDBJ databases">
        <title>The genome of the human body louse.</title>
        <authorList>
            <consortium name="The Human Body Louse Genome Consortium"/>
            <person name="Kirkness E."/>
            <person name="Walenz B."/>
            <person name="Hass B."/>
            <person name="Bruggner R."/>
            <person name="Strausberg R."/>
        </authorList>
    </citation>
    <scope>NUCLEOTIDE SEQUENCE</scope>
    <source>
        <strain evidence="7">USDA</strain>
    </source>
</reference>
<dbReference type="HOGENOM" id="CLU_033347_0_0_1"/>
<protein>
    <recommendedName>
        <fullName evidence="2">methionyl-tRNA formyltransferase</fullName>
        <ecNumber evidence="2">2.1.2.9</ecNumber>
    </recommendedName>
</protein>
<dbReference type="RefSeq" id="XP_002424049.1">
    <property type="nucleotide sequence ID" value="XM_002424004.1"/>
</dbReference>
<evidence type="ECO:0000256" key="1">
    <source>
        <dbReference type="ARBA" id="ARBA00010699"/>
    </source>
</evidence>
<dbReference type="FunCoup" id="E0VD55">
    <property type="interactions" value="619"/>
</dbReference>
<dbReference type="GeneID" id="8238172"/>
<dbReference type="Pfam" id="PF00551">
    <property type="entry name" value="Formyl_trans_N"/>
    <property type="match status" value="1"/>
</dbReference>
<dbReference type="InterPro" id="IPR011034">
    <property type="entry name" value="Formyl_transferase-like_C_sf"/>
</dbReference>
<sequence>MFSLRKLKYFNIKLNSNRKSAQNAVFYNINISNFKSWNIVFFGSDNFSIACLKALLDKSNEVMINNVEVVTSNKENLLYKFSISNNVKVQFWPPNLNESFDLGVVASFGKLIPAQIIHRFKYGIINVHASLLPKWRGAMPIVYSIMNGDNVTGITIQKIKPEKFDVGDIVLKKSCTIGKTELFPSLYNRLCQLGSECLIEVIQKMPECLEHCESQENDEISYAKKFGKEISVVKWSESNAVNVYNLYRALFGKYILHTTWKGIKIKLLCMSLVNWDENFHCEIINKSKTPGTVMYNKTDKVLLVNCKDMPIKICTIMIKHNIYGGNAFYRGFLTQMPKKFWYFT</sequence>
<dbReference type="OMA" id="QPQSNEG"/>
<dbReference type="EMBL" id="DS235072">
    <property type="protein sequence ID" value="EEB11311.1"/>
    <property type="molecule type" value="Genomic_DNA"/>
</dbReference>
<dbReference type="GO" id="GO:0005739">
    <property type="term" value="C:mitochondrion"/>
    <property type="evidence" value="ECO:0007669"/>
    <property type="project" value="TreeGrafter"/>
</dbReference>
<comment type="similarity">
    <text evidence="1">Belongs to the Fmt family.</text>
</comment>
<dbReference type="InterPro" id="IPR036477">
    <property type="entry name" value="Formyl_transf_N_sf"/>
</dbReference>
<dbReference type="CDD" id="cd08646">
    <property type="entry name" value="FMT_core_Met-tRNA-FMT_N"/>
    <property type="match status" value="1"/>
</dbReference>
<dbReference type="STRING" id="121224.E0VD55"/>
<evidence type="ECO:0000313" key="9">
    <source>
        <dbReference type="Proteomes" id="UP000009046"/>
    </source>
</evidence>
<dbReference type="Pfam" id="PF02911">
    <property type="entry name" value="Formyl_trans_C"/>
    <property type="match status" value="1"/>
</dbReference>
<dbReference type="InParanoid" id="E0VD55"/>
<dbReference type="EC" id="2.1.2.9" evidence="2"/>
<keyword evidence="4" id="KW-0648">Protein biosynthesis</keyword>
<evidence type="ECO:0000256" key="3">
    <source>
        <dbReference type="ARBA" id="ARBA00022679"/>
    </source>
</evidence>
<dbReference type="SUPFAM" id="SSF53328">
    <property type="entry name" value="Formyltransferase"/>
    <property type="match status" value="1"/>
</dbReference>
<dbReference type="AlphaFoldDB" id="E0VD55"/>
<proteinExistence type="inferred from homology"/>
<dbReference type="eggNOG" id="KOG3082">
    <property type="taxonomic scope" value="Eukaryota"/>
</dbReference>
<dbReference type="SUPFAM" id="SSF50486">
    <property type="entry name" value="FMT C-terminal domain-like"/>
    <property type="match status" value="1"/>
</dbReference>
<dbReference type="OrthoDB" id="10268103at2759"/>
<evidence type="ECO:0000313" key="8">
    <source>
        <dbReference type="EnsemblMetazoa" id="PHUM105880-PA"/>
    </source>
</evidence>
<dbReference type="PANTHER" id="PTHR11138:SF5">
    <property type="entry name" value="METHIONYL-TRNA FORMYLTRANSFERASE, MITOCHONDRIAL"/>
    <property type="match status" value="1"/>
</dbReference>
<evidence type="ECO:0000256" key="2">
    <source>
        <dbReference type="ARBA" id="ARBA00012261"/>
    </source>
</evidence>
<keyword evidence="9" id="KW-1185">Reference proteome</keyword>
<dbReference type="InterPro" id="IPR002376">
    <property type="entry name" value="Formyl_transf_N"/>
</dbReference>
<reference evidence="7" key="1">
    <citation type="submission" date="2007-04" db="EMBL/GenBank/DDBJ databases">
        <title>Annotation of Pediculus humanus corporis strain USDA.</title>
        <authorList>
            <person name="Kirkness E."/>
            <person name="Hannick L."/>
            <person name="Hass B."/>
            <person name="Bruggner R."/>
            <person name="Lawson D."/>
            <person name="Bidwell S."/>
            <person name="Joardar V."/>
            <person name="Caler E."/>
            <person name="Walenz B."/>
            <person name="Inman J."/>
            <person name="Schobel S."/>
            <person name="Galinsky K."/>
            <person name="Amedeo P."/>
            <person name="Strausberg R."/>
        </authorList>
    </citation>
    <scope>NUCLEOTIDE SEQUENCE</scope>
    <source>
        <strain evidence="7">USDA</strain>
    </source>
</reference>
<dbReference type="EMBL" id="AAZO01001256">
    <property type="status" value="NOT_ANNOTATED_CDS"/>
    <property type="molecule type" value="Genomic_DNA"/>
</dbReference>
<organism>
    <name type="scientific">Pediculus humanus subsp. corporis</name>
    <name type="common">Body louse</name>
    <dbReference type="NCBI Taxonomy" id="121224"/>
    <lineage>
        <taxon>Eukaryota</taxon>
        <taxon>Metazoa</taxon>
        <taxon>Ecdysozoa</taxon>
        <taxon>Arthropoda</taxon>
        <taxon>Hexapoda</taxon>
        <taxon>Insecta</taxon>
        <taxon>Pterygota</taxon>
        <taxon>Neoptera</taxon>
        <taxon>Paraneoptera</taxon>
        <taxon>Psocodea</taxon>
        <taxon>Troctomorpha</taxon>
        <taxon>Phthiraptera</taxon>
        <taxon>Anoplura</taxon>
        <taxon>Pediculidae</taxon>
        <taxon>Pediculus</taxon>
    </lineage>
</organism>
<dbReference type="Gene3D" id="3.40.50.12230">
    <property type="match status" value="1"/>
</dbReference>
<feature type="domain" description="Formyl transferase N-terminal" evidence="5">
    <location>
        <begin position="100"/>
        <end position="202"/>
    </location>
</feature>
<accession>E0VD55</accession>
<feature type="domain" description="Formyl transferase C-terminal" evidence="6">
    <location>
        <begin position="228"/>
        <end position="332"/>
    </location>
</feature>
<evidence type="ECO:0000313" key="7">
    <source>
        <dbReference type="EMBL" id="EEB11311.1"/>
    </source>
</evidence>
<dbReference type="InterPro" id="IPR005793">
    <property type="entry name" value="Formyl_trans_C"/>
</dbReference>
<dbReference type="KEGG" id="phu:Phum_PHUM105880"/>
<name>E0VD55_PEDHC</name>
<evidence type="ECO:0000259" key="5">
    <source>
        <dbReference type="Pfam" id="PF00551"/>
    </source>
</evidence>
<gene>
    <name evidence="8" type="primary">8238172</name>
    <name evidence="7" type="ORF">Phum_PHUM105880</name>
</gene>
<keyword evidence="3 7" id="KW-0808">Transferase</keyword>
<dbReference type="VEuPathDB" id="VectorBase:PHUM105880"/>
<dbReference type="EnsemblMetazoa" id="PHUM105880-RA">
    <property type="protein sequence ID" value="PHUM105880-PA"/>
    <property type="gene ID" value="PHUM105880"/>
</dbReference>
<evidence type="ECO:0000259" key="6">
    <source>
        <dbReference type="Pfam" id="PF02911"/>
    </source>
</evidence>
<dbReference type="PANTHER" id="PTHR11138">
    <property type="entry name" value="METHIONYL-TRNA FORMYLTRANSFERASE"/>
    <property type="match status" value="1"/>
</dbReference>
<evidence type="ECO:0000256" key="4">
    <source>
        <dbReference type="ARBA" id="ARBA00022917"/>
    </source>
</evidence>
<reference evidence="8" key="3">
    <citation type="submission" date="2020-05" db="UniProtKB">
        <authorList>
            <consortium name="EnsemblMetazoa"/>
        </authorList>
    </citation>
    <scope>IDENTIFICATION</scope>
    <source>
        <strain evidence="8">USDA</strain>
    </source>
</reference>
<dbReference type="Proteomes" id="UP000009046">
    <property type="component" value="Unassembled WGS sequence"/>
</dbReference>
<dbReference type="InterPro" id="IPR041711">
    <property type="entry name" value="Met-tRNA-FMT_N"/>
</dbReference>
<dbReference type="GO" id="GO:0004479">
    <property type="term" value="F:methionyl-tRNA formyltransferase activity"/>
    <property type="evidence" value="ECO:0007669"/>
    <property type="project" value="UniProtKB-EC"/>
</dbReference>
<dbReference type="CTD" id="8238172"/>